<reference evidence="3 4" key="1">
    <citation type="journal article" date="2020" name="Appl. Microbiol. Biotechnol.">
        <title>Targeted gene deletion in Brettanomyces bruxellensis with an expression-free CRISPR-Cas9 system.</title>
        <authorList>
            <person name="Varela C."/>
            <person name="Bartel C."/>
            <person name="Onetto C."/>
            <person name="Borneman A."/>
        </authorList>
    </citation>
    <scope>NUCLEOTIDE SEQUENCE [LARGE SCALE GENOMIC DNA]</scope>
    <source>
        <strain evidence="3 4">AWRI1613</strain>
    </source>
</reference>
<dbReference type="PANTHER" id="PTHR28221">
    <property type="entry name" value="RNA POLYMERASE I-SPECIFIC TRANSCRIPTION INITIATION FACTOR RRN6"/>
    <property type="match status" value="1"/>
</dbReference>
<dbReference type="AlphaFoldDB" id="A0A8H6ETI2"/>
<comment type="caution">
    <text evidence="3">The sequence shown here is derived from an EMBL/GenBank/DDBJ whole genome shotgun (WGS) entry which is preliminary data.</text>
</comment>
<dbReference type="GO" id="GO:0001179">
    <property type="term" value="F:RNA polymerase I general transcription initiation factor binding"/>
    <property type="evidence" value="ECO:0007669"/>
    <property type="project" value="TreeGrafter"/>
</dbReference>
<gene>
    <name evidence="3" type="ORF">HII12_003409</name>
</gene>
<name>A0A8H6ETI2_DEKBR</name>
<sequence>MSTRNDPTGIQLTYGINHVHGLNIDTLLAVDNAKPVTSTSLSSTKPIFNTSGIRDAPTKLSPVHNSFKTLVKSQLQNTDDDFNSVLDDLTPDLSFSGEDVACPPRNNPESIQNTCYDPTVQDLIAGCELFVDKDKIIATASGSKGDIIVFNLVRGCNPRRKHHKTSAKFSQSISLQLKSPIKQIKMRYSTDLTLLVGVRTEYSVYLLNVFVAKHRIGRIRKVEFLDSRAISGEKLSDFDICTKADLPLVAVVDVVGNFAVYQLIKSTKLTFYRCEPYPLKFSTFHEPTDLSRFKQIVLNPAKPFFYLVCRSSLHQYNITKNALSCKIIAGAFSLIWDFRTLNDHDPLFILLTSKEFIVVDTTKGFKRLLAWKHFINESDSSWSLQITTLDIKDHENYLCVAHSRIRNFCYVLQLEIIRDDSGFAIPKLVGQPTYFIPHASDPINSLVLLHWTTSNMFVSYNITKDLEISTCLFQLSDSAKCDLFPTDPGSFITPKIENLNPNFDIKVPIDCSSLYLKLIRNTEEYDECDLQYNIDKLLSREYVSTPTPLPLNEMLEIPGGAVGDFNAFHLVFKAQLGKLLGFIQGDAEITSSPNTWIVSKCYKNEPVTEDAAENLCNDLQSFFSGFSRDLTGFLPSLMTSLIHISPTNSLQVLDQHEDEIEKNCSHLPKDIRNLVESFEYDMSLPTKYDEGSENIDISRLNVASSQNFARTRPKSHRKRRLLTTKTFPKTQLSQSSLSQGTVLSSSQQSMEPDINIVSSQKSASQVSSIPASSQISSFGSQPFSLSQGKKKVKKKHKKRKVGFW</sequence>
<dbReference type="PANTHER" id="PTHR28221:SF2">
    <property type="entry name" value="RNA POLYMERASE I-SPECIFIC TRANSCRIPTION INITIATION FACTOR RRN6"/>
    <property type="match status" value="1"/>
</dbReference>
<evidence type="ECO:0000313" key="4">
    <source>
        <dbReference type="Proteomes" id="UP000568158"/>
    </source>
</evidence>
<dbReference type="EMBL" id="JABCYN010000030">
    <property type="protein sequence ID" value="KAF6009863.1"/>
    <property type="molecule type" value="Genomic_DNA"/>
</dbReference>
<dbReference type="GO" id="GO:0001163">
    <property type="term" value="F:RNA polymerase I transcription regulatory region sequence-specific DNA binding"/>
    <property type="evidence" value="ECO:0007669"/>
    <property type="project" value="TreeGrafter"/>
</dbReference>
<dbReference type="GO" id="GO:0070860">
    <property type="term" value="C:RNA polymerase I core factor complex"/>
    <property type="evidence" value="ECO:0007669"/>
    <property type="project" value="TreeGrafter"/>
</dbReference>
<dbReference type="Pfam" id="PF10214">
    <property type="entry name" value="Rrn6_beta-prop"/>
    <property type="match status" value="1"/>
</dbReference>
<evidence type="ECO:0000259" key="2">
    <source>
        <dbReference type="Pfam" id="PF10214"/>
    </source>
</evidence>
<dbReference type="InterPro" id="IPR048535">
    <property type="entry name" value="RRN6_beta-prop"/>
</dbReference>
<feature type="domain" description="RRN6 beta-propeller" evidence="2">
    <location>
        <begin position="135"/>
        <end position="421"/>
    </location>
</feature>
<evidence type="ECO:0000256" key="1">
    <source>
        <dbReference type="SAM" id="MobiDB-lite"/>
    </source>
</evidence>
<dbReference type="GO" id="GO:0042790">
    <property type="term" value="P:nucleolar large rRNA transcription by RNA polymerase I"/>
    <property type="evidence" value="ECO:0007669"/>
    <property type="project" value="TreeGrafter"/>
</dbReference>
<accession>A0A8H6ETI2</accession>
<evidence type="ECO:0000313" key="3">
    <source>
        <dbReference type="EMBL" id="KAF6009863.1"/>
    </source>
</evidence>
<dbReference type="Proteomes" id="UP000568158">
    <property type="component" value="Unassembled WGS sequence"/>
</dbReference>
<feature type="compositionally biased region" description="Basic residues" evidence="1">
    <location>
        <begin position="788"/>
        <end position="804"/>
    </location>
</feature>
<protein>
    <recommendedName>
        <fullName evidence="2">RRN6 beta-propeller domain-containing protein</fullName>
    </recommendedName>
</protein>
<feature type="compositionally biased region" description="Low complexity" evidence="1">
    <location>
        <begin position="731"/>
        <end position="749"/>
    </location>
</feature>
<dbReference type="InterPro" id="IPR019350">
    <property type="entry name" value="RNA_pol_I-sp_TIF_RRN6-like"/>
</dbReference>
<proteinExistence type="predicted"/>
<feature type="region of interest" description="Disordered" evidence="1">
    <location>
        <begin position="724"/>
        <end position="804"/>
    </location>
</feature>
<feature type="compositionally biased region" description="Low complexity" evidence="1">
    <location>
        <begin position="757"/>
        <end position="784"/>
    </location>
</feature>
<organism evidence="3 4">
    <name type="scientific">Dekkera bruxellensis</name>
    <name type="common">Brettanomyces custersii</name>
    <dbReference type="NCBI Taxonomy" id="5007"/>
    <lineage>
        <taxon>Eukaryota</taxon>
        <taxon>Fungi</taxon>
        <taxon>Dikarya</taxon>
        <taxon>Ascomycota</taxon>
        <taxon>Saccharomycotina</taxon>
        <taxon>Pichiomycetes</taxon>
        <taxon>Pichiales</taxon>
        <taxon>Pichiaceae</taxon>
        <taxon>Brettanomyces</taxon>
    </lineage>
</organism>